<evidence type="ECO:0000313" key="4">
    <source>
        <dbReference type="EMBL" id="RKS88021.1"/>
    </source>
</evidence>
<feature type="domain" description="MoaB/Mog" evidence="2">
    <location>
        <begin position="158"/>
        <end position="299"/>
    </location>
</feature>
<dbReference type="InterPro" id="IPR012184">
    <property type="entry name" value="Bifunc_Mopterin-bd"/>
</dbReference>
<dbReference type="Proteomes" id="UP000275727">
    <property type="component" value="Chromosome"/>
</dbReference>
<keyword evidence="1" id="KW-0460">Magnesium</keyword>
<evidence type="ECO:0000313" key="3">
    <source>
        <dbReference type="EMBL" id="BBE35832.1"/>
    </source>
</evidence>
<dbReference type="GO" id="GO:0016301">
    <property type="term" value="F:kinase activity"/>
    <property type="evidence" value="ECO:0007669"/>
    <property type="project" value="UniProtKB-KW"/>
</dbReference>
<dbReference type="EMBL" id="RBWX01000009">
    <property type="protein sequence ID" value="RKS88021.1"/>
    <property type="molecule type" value="Genomic_DNA"/>
</dbReference>
<dbReference type="EMBL" id="AP018711">
    <property type="protein sequence ID" value="BBE35832.1"/>
    <property type="molecule type" value="Genomic_DNA"/>
</dbReference>
<dbReference type="PANTHER" id="PTHR43777:SF1">
    <property type="entry name" value="MOLYBDENUM COFACTOR CYTIDYLYLTRANSFERASE"/>
    <property type="match status" value="1"/>
</dbReference>
<organism evidence="3 5">
    <name type="scientific">Sphingosinicella microcystinivorans</name>
    <dbReference type="NCBI Taxonomy" id="335406"/>
    <lineage>
        <taxon>Bacteria</taxon>
        <taxon>Pseudomonadati</taxon>
        <taxon>Pseudomonadota</taxon>
        <taxon>Alphaproteobacteria</taxon>
        <taxon>Sphingomonadales</taxon>
        <taxon>Sphingosinicellaceae</taxon>
        <taxon>Sphingosinicella</taxon>
    </lineage>
</organism>
<keyword evidence="3" id="KW-0808">Transferase</keyword>
<evidence type="ECO:0000313" key="6">
    <source>
        <dbReference type="Proteomes" id="UP000276029"/>
    </source>
</evidence>
<dbReference type="InterPro" id="IPR025877">
    <property type="entry name" value="MobA-like_NTP_Trfase"/>
</dbReference>
<dbReference type="CDD" id="cd04182">
    <property type="entry name" value="GT_2_like_f"/>
    <property type="match status" value="1"/>
</dbReference>
<accession>A0AAD1G2B7</accession>
<dbReference type="KEGG" id="smic:SmB9_34900"/>
<protein>
    <submittedName>
        <fullName evidence="3">4-diphosphocytidyl-2C-methyl-D-erythritol kinase</fullName>
    </submittedName>
    <submittedName>
        <fullName evidence="4">Molybdopterin molybdochelatase /molybdenum cofactor cytidylyltransferase</fullName>
    </submittedName>
</protein>
<dbReference type="PANTHER" id="PTHR43777">
    <property type="entry name" value="MOLYBDENUM COFACTOR CYTIDYLYLTRANSFERASE"/>
    <property type="match status" value="1"/>
</dbReference>
<dbReference type="Gene3D" id="3.40.980.10">
    <property type="entry name" value="MoaB/Mog-like domain"/>
    <property type="match status" value="1"/>
</dbReference>
<keyword evidence="3" id="KW-0418">Kinase</keyword>
<dbReference type="InterPro" id="IPR001453">
    <property type="entry name" value="MoaB/Mog_dom"/>
</dbReference>
<evidence type="ECO:0000256" key="1">
    <source>
        <dbReference type="ARBA" id="ARBA00022842"/>
    </source>
</evidence>
<dbReference type="PIRSF" id="PIRSF036626">
    <property type="entry name" value="MPTBd_MobAlike"/>
    <property type="match status" value="1"/>
</dbReference>
<dbReference type="InterPro" id="IPR029044">
    <property type="entry name" value="Nucleotide-diphossugar_trans"/>
</dbReference>
<reference evidence="3 5" key="1">
    <citation type="submission" date="2018-06" db="EMBL/GenBank/DDBJ databases">
        <title>Complete Genome Sequence of the Microcystin-Degrading Bacterium Sphingosinicella microcystinivorans Strain B-9.</title>
        <authorList>
            <person name="Jin H."/>
            <person name="Nishizawa T."/>
            <person name="Guo Y."/>
            <person name="Nishizawa A."/>
            <person name="Park H."/>
            <person name="Kato H."/>
            <person name="Tsuji K."/>
            <person name="Harada K."/>
        </authorList>
    </citation>
    <scope>NUCLEOTIDE SEQUENCE [LARGE SCALE GENOMIC DNA]</scope>
    <source>
        <strain evidence="3 5">B9</strain>
    </source>
</reference>
<name>A0AAD1G2B7_SPHMI</name>
<dbReference type="SUPFAM" id="SSF53448">
    <property type="entry name" value="Nucleotide-diphospho-sugar transferases"/>
    <property type="match status" value="1"/>
</dbReference>
<keyword evidence="6" id="KW-1185">Reference proteome</keyword>
<dbReference type="Pfam" id="PF12804">
    <property type="entry name" value="NTP_transf_3"/>
    <property type="match status" value="1"/>
</dbReference>
<dbReference type="RefSeq" id="WP_121051920.1">
    <property type="nucleotide sequence ID" value="NZ_AP018711.1"/>
</dbReference>
<dbReference type="Gene3D" id="3.90.550.10">
    <property type="entry name" value="Spore Coat Polysaccharide Biosynthesis Protein SpsA, Chain A"/>
    <property type="match status" value="1"/>
</dbReference>
<dbReference type="AlphaFoldDB" id="A0AAD1G2B7"/>
<dbReference type="CDD" id="cd03522">
    <property type="entry name" value="MoeA_like"/>
    <property type="match status" value="1"/>
</dbReference>
<proteinExistence type="predicted"/>
<reference evidence="4 6" key="2">
    <citation type="submission" date="2018-10" db="EMBL/GenBank/DDBJ databases">
        <title>Genomic Encyclopedia of Type Strains, Phase IV (KMG-IV): sequencing the most valuable type-strain genomes for metagenomic binning, comparative biology and taxonomic classification.</title>
        <authorList>
            <person name="Goeker M."/>
        </authorList>
    </citation>
    <scope>NUCLEOTIDE SEQUENCE [LARGE SCALE GENOMIC DNA]</scope>
    <source>
        <strain evidence="4 6">DSM 19791</strain>
    </source>
</reference>
<gene>
    <name evidence="4" type="ORF">DFR51_2668</name>
    <name evidence="3" type="ORF">SmB9_34900</name>
</gene>
<evidence type="ECO:0000313" key="5">
    <source>
        <dbReference type="Proteomes" id="UP000275727"/>
    </source>
</evidence>
<dbReference type="SUPFAM" id="SSF53218">
    <property type="entry name" value="Molybdenum cofactor biosynthesis proteins"/>
    <property type="match status" value="1"/>
</dbReference>
<dbReference type="GO" id="GO:0016779">
    <property type="term" value="F:nucleotidyltransferase activity"/>
    <property type="evidence" value="ECO:0007669"/>
    <property type="project" value="UniProtKB-KW"/>
</dbReference>
<sequence length="525" mass="53881">MKFGPVPLDRAEGAYLAHTVHVGARRIAKGKRLDAADIADARAAGLAELVVAALERNDLHEDAAAALLASAAAGSGLTAQPSAHGRANIVADADGLLLVESAAIDAVNAHDEAVTLGTLAPFAPVAKGEIVATVKIIPFAAPKALTLNAASSAKGVLRLAPFGGRRVSFIQTTLPGTSAKLLAKTAEVTEARCAALGLSAWREMRCAHTEEALIAALAETAEADIVLISGASAISDRRDVIPAAIEQGGGTVLRLGMPVDPGNLLCLARIGTRPVIGLPGCARSPRRNGFDWVLERLWAGLDVTGADIARMGAGGLLADVPRPEPRPKPTAGSTVGAVVLAAGRSVRMGANKLLADLGGKPVLAHVLEAVKAAGLPAIVVTGNAEAEIAEIADRFGFRSIHAARYAEGLSQSLAAGIAGVPHDWSTALVLLGDMPGVRAAHIESLAAAADANRIAVPVHNDKRGNPVAWGRRYFARLRGLEGDIGGKALLAEFADDIVEVPVESDAIFMDVDTPEALAAARARYS</sequence>
<keyword evidence="4" id="KW-0548">Nucleotidyltransferase</keyword>
<evidence type="ECO:0000259" key="2">
    <source>
        <dbReference type="SMART" id="SM00852"/>
    </source>
</evidence>
<dbReference type="Proteomes" id="UP000276029">
    <property type="component" value="Unassembled WGS sequence"/>
</dbReference>
<dbReference type="SMART" id="SM00852">
    <property type="entry name" value="MoCF_biosynth"/>
    <property type="match status" value="1"/>
</dbReference>
<dbReference type="InterPro" id="IPR036425">
    <property type="entry name" value="MoaB/Mog-like_dom_sf"/>
</dbReference>